<dbReference type="FunFam" id="3.90.180.10:FF:000100">
    <property type="entry name" value="Putative cinnamyl alcohol dehydrogenase 6"/>
    <property type="match status" value="1"/>
</dbReference>
<keyword evidence="4" id="KW-0560">Oxidoreductase</keyword>
<keyword evidence="3" id="KW-0862">Zinc</keyword>
<dbReference type="Gene3D" id="3.90.180.10">
    <property type="entry name" value="Medium-chain alcohol dehydrogenases, catalytic domain"/>
    <property type="match status" value="1"/>
</dbReference>
<dbReference type="InterPro" id="IPR000073">
    <property type="entry name" value="AB_hydrolase_1"/>
</dbReference>
<comment type="similarity">
    <text evidence="1">Belongs to the zinc-containing alcohol dehydrogenase family.</text>
</comment>
<keyword evidence="5" id="KW-0472">Membrane</keyword>
<name>A0A2N9I360_FAGSY</name>
<keyword evidence="2" id="KW-0479">Metal-binding</keyword>
<reference evidence="7" key="1">
    <citation type="submission" date="2018-02" db="EMBL/GenBank/DDBJ databases">
        <authorList>
            <person name="Cohen D.B."/>
            <person name="Kent A.D."/>
        </authorList>
    </citation>
    <scope>NUCLEOTIDE SEQUENCE</scope>
</reference>
<proteinExistence type="inferred from homology"/>
<feature type="domain" description="AB hydrolase-1" evidence="6">
    <location>
        <begin position="45"/>
        <end position="114"/>
    </location>
</feature>
<dbReference type="Gene3D" id="3.40.50.1820">
    <property type="entry name" value="alpha/beta hydrolase"/>
    <property type="match status" value="1"/>
</dbReference>
<evidence type="ECO:0000313" key="7">
    <source>
        <dbReference type="EMBL" id="SPD18828.1"/>
    </source>
</evidence>
<dbReference type="GO" id="GO:0046872">
    <property type="term" value="F:metal ion binding"/>
    <property type="evidence" value="ECO:0007669"/>
    <property type="project" value="UniProtKB-KW"/>
</dbReference>
<evidence type="ECO:0000256" key="4">
    <source>
        <dbReference type="ARBA" id="ARBA00023002"/>
    </source>
</evidence>
<accession>A0A2N9I360</accession>
<protein>
    <recommendedName>
        <fullName evidence="6">AB hydrolase-1 domain-containing protein</fullName>
    </recommendedName>
</protein>
<dbReference type="EMBL" id="OIVN01004702">
    <property type="protein sequence ID" value="SPD18828.1"/>
    <property type="molecule type" value="Genomic_DNA"/>
</dbReference>
<organism evidence="7">
    <name type="scientific">Fagus sylvatica</name>
    <name type="common">Beechnut</name>
    <dbReference type="NCBI Taxonomy" id="28930"/>
    <lineage>
        <taxon>Eukaryota</taxon>
        <taxon>Viridiplantae</taxon>
        <taxon>Streptophyta</taxon>
        <taxon>Embryophyta</taxon>
        <taxon>Tracheophyta</taxon>
        <taxon>Spermatophyta</taxon>
        <taxon>Magnoliopsida</taxon>
        <taxon>eudicotyledons</taxon>
        <taxon>Gunneridae</taxon>
        <taxon>Pentapetalae</taxon>
        <taxon>rosids</taxon>
        <taxon>fabids</taxon>
        <taxon>Fagales</taxon>
        <taxon>Fagaceae</taxon>
        <taxon>Fagus</taxon>
    </lineage>
</organism>
<keyword evidence="5" id="KW-0812">Transmembrane</keyword>
<evidence type="ECO:0000256" key="5">
    <source>
        <dbReference type="SAM" id="Phobius"/>
    </source>
</evidence>
<dbReference type="PANTHER" id="PTHR42683">
    <property type="entry name" value="ALDEHYDE REDUCTASE"/>
    <property type="match status" value="1"/>
</dbReference>
<dbReference type="AlphaFoldDB" id="A0A2N9I360"/>
<dbReference type="GO" id="GO:0009809">
    <property type="term" value="P:lignin biosynthetic process"/>
    <property type="evidence" value="ECO:0007669"/>
    <property type="project" value="UniProtKB-ARBA"/>
</dbReference>
<evidence type="ECO:0000256" key="3">
    <source>
        <dbReference type="ARBA" id="ARBA00022833"/>
    </source>
</evidence>
<evidence type="ECO:0000259" key="6">
    <source>
        <dbReference type="Pfam" id="PF00561"/>
    </source>
</evidence>
<dbReference type="InterPro" id="IPR029058">
    <property type="entry name" value="AB_hydrolase_fold"/>
</dbReference>
<keyword evidence="5" id="KW-1133">Transmembrane helix</keyword>
<evidence type="ECO:0000256" key="1">
    <source>
        <dbReference type="ARBA" id="ARBA00008072"/>
    </source>
</evidence>
<dbReference type="InterPro" id="IPR047109">
    <property type="entry name" value="CAD-like"/>
</dbReference>
<gene>
    <name evidence="7" type="ORF">FSB_LOCUS46710</name>
</gene>
<evidence type="ECO:0000256" key="2">
    <source>
        <dbReference type="ARBA" id="ARBA00022723"/>
    </source>
</evidence>
<feature type="transmembrane region" description="Helical" evidence="5">
    <location>
        <begin position="6"/>
        <end position="25"/>
    </location>
</feature>
<dbReference type="GO" id="GO:0016616">
    <property type="term" value="F:oxidoreductase activity, acting on the CH-OH group of donors, NAD or NADP as acceptor"/>
    <property type="evidence" value="ECO:0007669"/>
    <property type="project" value="InterPro"/>
</dbReference>
<dbReference type="Pfam" id="PF00561">
    <property type="entry name" value="Abhydrolase_1"/>
    <property type="match status" value="1"/>
</dbReference>
<sequence length="180" mass="20585">MDDPSLRLAIMGAAASVFAVGIVLLKELRSRSVIPKEPHVNRDDHWRKNIPVLAKSHRVYSIDLIGYGYSDKPNPRQFGDDLFYTFETWATQINEFCVDVIKDDAFFICNSIGGRKSITGSFVGSIKETEEMLEFYKEKGLSSMIEVVKMDYVNKAFERLEKNDVRYRFVVDVAGSRIDQ</sequence>
<dbReference type="SUPFAM" id="SSF53474">
    <property type="entry name" value="alpha/beta-Hydrolases"/>
    <property type="match status" value="1"/>
</dbReference>